<evidence type="ECO:0000313" key="4">
    <source>
        <dbReference type="EMBL" id="QKG84952.1"/>
    </source>
</evidence>
<dbReference type="EMBL" id="CP048104">
    <property type="protein sequence ID" value="QKG84952.1"/>
    <property type="molecule type" value="Genomic_DNA"/>
</dbReference>
<dbReference type="GO" id="GO:0006167">
    <property type="term" value="P:AMP biosynthetic process"/>
    <property type="evidence" value="ECO:0007669"/>
    <property type="project" value="TreeGrafter"/>
</dbReference>
<keyword evidence="5" id="KW-1185">Reference proteome</keyword>
<dbReference type="CDD" id="cd03673">
    <property type="entry name" value="NUDIX_Ap6A_hydrolase"/>
    <property type="match status" value="1"/>
</dbReference>
<sequence length="144" mass="16742">MKEISAGGVVFRREGTTVQILLIQDHYSCWTLPKGKREPGETDEETALREIKEETGIEGRIQSFLETVQYRYFHSAYGDVDKTVHYYLVEASSDQVTPQLSEIDQVKWFCPDQAWKKQNSQGYDNNRSVMQKAFRELEIPGEWT</sequence>
<dbReference type="InterPro" id="IPR000086">
    <property type="entry name" value="NUDIX_hydrolase_dom"/>
</dbReference>
<accession>A0A7D4BGC7</accession>
<dbReference type="GO" id="GO:0006754">
    <property type="term" value="P:ATP biosynthetic process"/>
    <property type="evidence" value="ECO:0007669"/>
    <property type="project" value="TreeGrafter"/>
</dbReference>
<dbReference type="Proteomes" id="UP000503088">
    <property type="component" value="Chromosome"/>
</dbReference>
<evidence type="ECO:0000259" key="3">
    <source>
        <dbReference type="PROSITE" id="PS51462"/>
    </source>
</evidence>
<keyword evidence="1 2" id="KW-0378">Hydrolase</keyword>
<organism evidence="4 5">
    <name type="scientific">Kroppenstedtia pulmonis</name>
    <dbReference type="NCBI Taxonomy" id="1380685"/>
    <lineage>
        <taxon>Bacteria</taxon>
        <taxon>Bacillati</taxon>
        <taxon>Bacillota</taxon>
        <taxon>Bacilli</taxon>
        <taxon>Bacillales</taxon>
        <taxon>Thermoactinomycetaceae</taxon>
        <taxon>Kroppenstedtia</taxon>
    </lineage>
</organism>
<dbReference type="InterPro" id="IPR051325">
    <property type="entry name" value="Nudix_hydrolase_domain"/>
</dbReference>
<evidence type="ECO:0000256" key="2">
    <source>
        <dbReference type="RuleBase" id="RU003476"/>
    </source>
</evidence>
<dbReference type="PANTHER" id="PTHR21340:SF0">
    <property type="entry name" value="BIS(5'-NUCLEOSYL)-TETRAPHOSPHATASE [ASYMMETRICAL]"/>
    <property type="match status" value="1"/>
</dbReference>
<dbReference type="InterPro" id="IPR020084">
    <property type="entry name" value="NUDIX_hydrolase_CS"/>
</dbReference>
<proteinExistence type="inferred from homology"/>
<dbReference type="GO" id="GO:0004081">
    <property type="term" value="F:bis(5'-nucleosyl)-tetraphosphatase (asymmetrical) activity"/>
    <property type="evidence" value="ECO:0007669"/>
    <property type="project" value="TreeGrafter"/>
</dbReference>
<dbReference type="Gene3D" id="3.90.79.10">
    <property type="entry name" value="Nucleoside Triphosphate Pyrophosphohydrolase"/>
    <property type="match status" value="1"/>
</dbReference>
<dbReference type="PROSITE" id="PS51462">
    <property type="entry name" value="NUDIX"/>
    <property type="match status" value="1"/>
</dbReference>
<dbReference type="PROSITE" id="PS00893">
    <property type="entry name" value="NUDIX_BOX"/>
    <property type="match status" value="1"/>
</dbReference>
<protein>
    <submittedName>
        <fullName evidence="4">NUDIX hydrolase</fullName>
    </submittedName>
</protein>
<feature type="domain" description="Nudix hydrolase" evidence="3">
    <location>
        <begin position="1"/>
        <end position="136"/>
    </location>
</feature>
<dbReference type="InterPro" id="IPR020476">
    <property type="entry name" value="Nudix_hydrolase"/>
</dbReference>
<dbReference type="Pfam" id="PF00293">
    <property type="entry name" value="NUDIX"/>
    <property type="match status" value="1"/>
</dbReference>
<gene>
    <name evidence="4" type="ORF">GXN76_11055</name>
</gene>
<name>A0A7D4BGC7_9BACL</name>
<evidence type="ECO:0000256" key="1">
    <source>
        <dbReference type="ARBA" id="ARBA00022801"/>
    </source>
</evidence>
<dbReference type="PRINTS" id="PR00502">
    <property type="entry name" value="NUDIXFAMILY"/>
</dbReference>
<dbReference type="AlphaFoldDB" id="A0A7D4BGC7"/>
<dbReference type="KEGG" id="kpul:GXN76_11055"/>
<comment type="similarity">
    <text evidence="2">Belongs to the Nudix hydrolase family.</text>
</comment>
<evidence type="ECO:0000313" key="5">
    <source>
        <dbReference type="Proteomes" id="UP000503088"/>
    </source>
</evidence>
<dbReference type="RefSeq" id="WP_173223145.1">
    <property type="nucleotide sequence ID" value="NZ_CP048104.1"/>
</dbReference>
<reference evidence="4 5" key="1">
    <citation type="submission" date="2020-01" db="EMBL/GenBank/DDBJ databases">
        <authorList>
            <person name="Gulvik C.A."/>
            <person name="Batra D.G."/>
        </authorList>
    </citation>
    <scope>NUCLEOTIDE SEQUENCE [LARGE SCALE GENOMIC DNA]</scope>
    <source>
        <strain evidence="4 5">W9323</strain>
    </source>
</reference>
<dbReference type="PANTHER" id="PTHR21340">
    <property type="entry name" value="DIADENOSINE 5,5-P1,P4-TETRAPHOSPHATE PYROPHOSPHOHYDROLASE MUTT"/>
    <property type="match status" value="1"/>
</dbReference>
<dbReference type="InterPro" id="IPR015797">
    <property type="entry name" value="NUDIX_hydrolase-like_dom_sf"/>
</dbReference>
<dbReference type="SUPFAM" id="SSF55811">
    <property type="entry name" value="Nudix"/>
    <property type="match status" value="1"/>
</dbReference>